<proteinExistence type="inferred from homology"/>
<dbReference type="EMBL" id="LJGV01000022">
    <property type="protein sequence ID" value="OEU97584.1"/>
    <property type="molecule type" value="Genomic_DNA"/>
</dbReference>
<organism evidence="7 8">
    <name type="scientific">Streptomyces qinglanensis</name>
    <dbReference type="NCBI Taxonomy" id="943816"/>
    <lineage>
        <taxon>Bacteria</taxon>
        <taxon>Bacillati</taxon>
        <taxon>Actinomycetota</taxon>
        <taxon>Actinomycetes</taxon>
        <taxon>Kitasatosporales</taxon>
        <taxon>Streptomycetaceae</taxon>
        <taxon>Streptomyces</taxon>
    </lineage>
</organism>
<dbReference type="Gene3D" id="3.40.50.1820">
    <property type="entry name" value="alpha/beta hydrolase"/>
    <property type="match status" value="1"/>
</dbReference>
<dbReference type="SUPFAM" id="SSF53474">
    <property type="entry name" value="alpha/beta-Hydrolases"/>
    <property type="match status" value="1"/>
</dbReference>
<evidence type="ECO:0000256" key="1">
    <source>
        <dbReference type="ARBA" id="ARBA00010088"/>
    </source>
</evidence>
<sequence length="556" mass="60250">MPGAVAASADADPLAAYTGQRLAWEECPFTPEKGASDAECARMTVPLDWAAPAQGDDLQVSISRVSGEGDSHGVLLVNPGGPGGHGSSLAGRLAGLRPGLTQDYDIIGMDPRGTGQEGGEEDLVCPIPTSELPQDRPLDARDRSAHSLAEHRRFPQAVARSCERQELTPYVSTWQTAHDMDLVRALLGERRLNYLGYSYGTWLGAKYGALFPSRAGRLVLDSSVNWQGRLQAAFEDFPRIGQRQFDEVYLPWIVRTHPEHIGRTTDEARATWERVRARYVDQGMAADSYDSLFVGMGSELRWLLATLAFEIGARDLAGAEGQSEQVTVPQRLRNRLDDRARAVFGVPTAQVTVRMVVDALGDEDNGTTNVAGTRFTVACGDQRTRSADWYRRLSEKQGPKAPVYGWAYGLSEPCGYWDGAPRHALPRLPVSVARHVLVVQGEFDPQTGYEQATAAAHRAPGISFLAVEDEAFHGQYALGGNACVDDEVERFLRDGAVPDRRSCPGMPLPGEDTVHPVPGPVQDSSAEAATRLSAVPSSPLREGARAGVSAVNRVTR</sequence>
<accession>A0A1E7K0Y2</accession>
<dbReference type="GO" id="GO:0016787">
    <property type="term" value="F:hydrolase activity"/>
    <property type="evidence" value="ECO:0007669"/>
    <property type="project" value="UniProtKB-KW"/>
</dbReference>
<dbReference type="InterPro" id="IPR013595">
    <property type="entry name" value="Pept_S33_TAP-like_C"/>
</dbReference>
<name>A0A1E7K0Y2_9ACTN</name>
<dbReference type="InterPro" id="IPR000073">
    <property type="entry name" value="AB_hydrolase_1"/>
</dbReference>
<evidence type="ECO:0000259" key="6">
    <source>
        <dbReference type="Pfam" id="PF08386"/>
    </source>
</evidence>
<comment type="caution">
    <text evidence="7">The sequence shown here is derived from an EMBL/GenBank/DDBJ whole genome shotgun (WGS) entry which is preliminary data.</text>
</comment>
<comment type="similarity">
    <text evidence="1">Belongs to the peptidase S33 family.</text>
</comment>
<evidence type="ECO:0000256" key="4">
    <source>
        <dbReference type="SAM" id="MobiDB-lite"/>
    </source>
</evidence>
<protein>
    <submittedName>
        <fullName evidence="7">Transporter</fullName>
    </submittedName>
</protein>
<dbReference type="InterPro" id="IPR029058">
    <property type="entry name" value="AB_hydrolase_fold"/>
</dbReference>
<dbReference type="PANTHER" id="PTHR43248">
    <property type="entry name" value="2-SUCCINYL-6-HYDROXY-2,4-CYCLOHEXADIENE-1-CARBOXYLATE SYNTHASE"/>
    <property type="match status" value="1"/>
</dbReference>
<evidence type="ECO:0000313" key="7">
    <source>
        <dbReference type="EMBL" id="OEU97584.1"/>
    </source>
</evidence>
<keyword evidence="3" id="KW-0378">Hydrolase</keyword>
<dbReference type="Proteomes" id="UP000175829">
    <property type="component" value="Unassembled WGS sequence"/>
</dbReference>
<feature type="region of interest" description="Disordered" evidence="4">
    <location>
        <begin position="501"/>
        <end position="556"/>
    </location>
</feature>
<dbReference type="AlphaFoldDB" id="A0A1E7K0Y2"/>
<feature type="domain" description="Peptidase S33 tripeptidyl aminopeptidase-like C-terminal" evidence="6">
    <location>
        <begin position="406"/>
        <end position="500"/>
    </location>
</feature>
<dbReference type="InterPro" id="IPR051601">
    <property type="entry name" value="Serine_prot/Carboxylest_S33"/>
</dbReference>
<dbReference type="Pfam" id="PF00561">
    <property type="entry name" value="Abhydrolase_1"/>
    <property type="match status" value="1"/>
</dbReference>
<gene>
    <name evidence="7" type="ORF">AN217_06560</name>
</gene>
<evidence type="ECO:0000256" key="2">
    <source>
        <dbReference type="ARBA" id="ARBA00022729"/>
    </source>
</evidence>
<evidence type="ECO:0000313" key="8">
    <source>
        <dbReference type="Proteomes" id="UP000175829"/>
    </source>
</evidence>
<evidence type="ECO:0000259" key="5">
    <source>
        <dbReference type="Pfam" id="PF00561"/>
    </source>
</evidence>
<dbReference type="PANTHER" id="PTHR43248:SF29">
    <property type="entry name" value="TRIPEPTIDYL AMINOPEPTIDASE"/>
    <property type="match status" value="1"/>
</dbReference>
<keyword evidence="2" id="KW-0732">Signal</keyword>
<feature type="domain" description="AB hydrolase-1" evidence="5">
    <location>
        <begin position="74"/>
        <end position="247"/>
    </location>
</feature>
<dbReference type="Pfam" id="PF08386">
    <property type="entry name" value="Abhydrolase_4"/>
    <property type="match status" value="1"/>
</dbReference>
<reference evidence="7 8" key="1">
    <citation type="journal article" date="2016" name="Front. Microbiol.">
        <title>Comparative Genomics Analysis of Streptomyces Species Reveals Their Adaptation to the Marine Environment and Their Diversity at the Genomic Level.</title>
        <authorList>
            <person name="Tian X."/>
            <person name="Zhang Z."/>
            <person name="Yang T."/>
            <person name="Chen M."/>
            <person name="Li J."/>
            <person name="Chen F."/>
            <person name="Yang J."/>
            <person name="Li W."/>
            <person name="Zhang B."/>
            <person name="Zhang Z."/>
            <person name="Wu J."/>
            <person name="Zhang C."/>
            <person name="Long L."/>
            <person name="Xiao J."/>
        </authorList>
    </citation>
    <scope>NUCLEOTIDE SEQUENCE [LARGE SCALE GENOMIC DNA]</scope>
    <source>
        <strain evidence="7 8">SCSIO M10379</strain>
    </source>
</reference>
<evidence type="ECO:0000256" key="3">
    <source>
        <dbReference type="ARBA" id="ARBA00022801"/>
    </source>
</evidence>